<feature type="compositionally biased region" description="Basic residues" evidence="1">
    <location>
        <begin position="145"/>
        <end position="154"/>
    </location>
</feature>
<organism evidence="2 3">
    <name type="scientific">Mycena metata</name>
    <dbReference type="NCBI Taxonomy" id="1033252"/>
    <lineage>
        <taxon>Eukaryota</taxon>
        <taxon>Fungi</taxon>
        <taxon>Dikarya</taxon>
        <taxon>Basidiomycota</taxon>
        <taxon>Agaricomycotina</taxon>
        <taxon>Agaricomycetes</taxon>
        <taxon>Agaricomycetidae</taxon>
        <taxon>Agaricales</taxon>
        <taxon>Marasmiineae</taxon>
        <taxon>Mycenaceae</taxon>
        <taxon>Mycena</taxon>
    </lineage>
</organism>
<comment type="caution">
    <text evidence="2">The sequence shown here is derived from an EMBL/GenBank/DDBJ whole genome shotgun (WGS) entry which is preliminary data.</text>
</comment>
<evidence type="ECO:0000256" key="1">
    <source>
        <dbReference type="SAM" id="MobiDB-lite"/>
    </source>
</evidence>
<evidence type="ECO:0000313" key="2">
    <source>
        <dbReference type="EMBL" id="KAJ7781443.1"/>
    </source>
</evidence>
<keyword evidence="3" id="KW-1185">Reference proteome</keyword>
<dbReference type="AlphaFoldDB" id="A0AAD7NZH0"/>
<name>A0AAD7NZH0_9AGAR</name>
<feature type="region of interest" description="Disordered" evidence="1">
    <location>
        <begin position="290"/>
        <end position="380"/>
    </location>
</feature>
<dbReference type="Proteomes" id="UP001215598">
    <property type="component" value="Unassembled WGS sequence"/>
</dbReference>
<feature type="compositionally biased region" description="Acidic residues" evidence="1">
    <location>
        <begin position="97"/>
        <end position="108"/>
    </location>
</feature>
<sequence length="769" mass="82430">MGKKASAGPKPRKRLTRATVKQLLDLSASESEGRPDHSDFSSLTEMSDGGSRDGPDSDNPILVDDNMDAKSDDEAVEVTSGPTPVKRKRLHRRTAEPDEEVPNLDPDDSMYSKTSGLKSSLLGPPLQTRSSKALRDNVLKDTLPNKKKRRKNKSPSRSEESTAQAQQAASGDRAISWSPTPPPGWTSSKGTALSESPMVSQLKPSAVSAEMPISSVTAIGTDGETAPASSSGNVNAVTAVPVPSLQPASVGHHAAPITNKMEIMFQAQNAQLQQLMTLIATREAASAIPGPAITTHPASVSAPSSTPSSAVASATDRPTVPLAPAFSEEKRATTSSSQVLDTEALQGGGQPTEAPRTPEKSKDKGKGRLQASDDDLNIPDDFRGLDFDIISVFSPKKNKDGDEDATANQSNHDASPSPQKKKKTVVYSDVVYPRVKYNDKGPCQVFRPELQDPLLVKVYAKAPSLVEYGQLVPTYDPASQKDPAGSIGGRLSFSIWFEVMFDANPVTIMHAVSIVAHDCHVNGSLANPNDMCIMPLPGIRTYHIIGRNERPAVFMSAGMCTESHIIHPEGSSSANPRYSKSIGLIMHNLHYERFVQFCLICLGHKILRTAIRNRALLIQSVLSPLDGIGKDQQKALKKTNKLTKFFDSPGGSPSKAGQAAGPTPAWVPGVSYPEKYKLEYNDKIPAYDARGTLFNFQSDLANLSKLKEWEGEVPVGAFVVVGHSVSTYKGTANGEKGVWHLGNNLLWVVICGTTGDDESDGNSDTEPVD</sequence>
<dbReference type="EMBL" id="JARKIB010000004">
    <property type="protein sequence ID" value="KAJ7781443.1"/>
    <property type="molecule type" value="Genomic_DNA"/>
</dbReference>
<feature type="compositionally biased region" description="Low complexity" evidence="1">
    <location>
        <begin position="297"/>
        <end position="315"/>
    </location>
</feature>
<feature type="region of interest" description="Disordered" evidence="1">
    <location>
        <begin position="395"/>
        <end position="422"/>
    </location>
</feature>
<protein>
    <submittedName>
        <fullName evidence="2">Uncharacterized protein</fullName>
    </submittedName>
</protein>
<accession>A0AAD7NZH0</accession>
<reference evidence="2" key="1">
    <citation type="submission" date="2023-03" db="EMBL/GenBank/DDBJ databases">
        <title>Massive genome expansion in bonnet fungi (Mycena s.s.) driven by repeated elements and novel gene families across ecological guilds.</title>
        <authorList>
            <consortium name="Lawrence Berkeley National Laboratory"/>
            <person name="Harder C.B."/>
            <person name="Miyauchi S."/>
            <person name="Viragh M."/>
            <person name="Kuo A."/>
            <person name="Thoen E."/>
            <person name="Andreopoulos B."/>
            <person name="Lu D."/>
            <person name="Skrede I."/>
            <person name="Drula E."/>
            <person name="Henrissat B."/>
            <person name="Morin E."/>
            <person name="Kohler A."/>
            <person name="Barry K."/>
            <person name="LaButti K."/>
            <person name="Morin E."/>
            <person name="Salamov A."/>
            <person name="Lipzen A."/>
            <person name="Mereny Z."/>
            <person name="Hegedus B."/>
            <person name="Baldrian P."/>
            <person name="Stursova M."/>
            <person name="Weitz H."/>
            <person name="Taylor A."/>
            <person name="Grigoriev I.V."/>
            <person name="Nagy L.G."/>
            <person name="Martin F."/>
            <person name="Kauserud H."/>
        </authorList>
    </citation>
    <scope>NUCLEOTIDE SEQUENCE</scope>
    <source>
        <strain evidence="2">CBHHK182m</strain>
    </source>
</reference>
<feature type="compositionally biased region" description="Low complexity" evidence="1">
    <location>
        <begin position="112"/>
        <end position="126"/>
    </location>
</feature>
<gene>
    <name evidence="2" type="ORF">B0H16DRAFT_1710648</name>
</gene>
<proteinExistence type="predicted"/>
<evidence type="ECO:0000313" key="3">
    <source>
        <dbReference type="Proteomes" id="UP001215598"/>
    </source>
</evidence>
<feature type="region of interest" description="Disordered" evidence="1">
    <location>
        <begin position="23"/>
        <end position="206"/>
    </location>
</feature>
<feature type="compositionally biased region" description="Polar residues" evidence="1">
    <location>
        <begin position="406"/>
        <end position="418"/>
    </location>
</feature>
<feature type="compositionally biased region" description="Polar residues" evidence="1">
    <location>
        <begin position="189"/>
        <end position="203"/>
    </location>
</feature>
<feature type="compositionally biased region" description="Basic and acidic residues" evidence="1">
    <location>
        <begin position="356"/>
        <end position="366"/>
    </location>
</feature>